<organism evidence="1 2">
    <name type="scientific">Arabis nemorensis</name>
    <dbReference type="NCBI Taxonomy" id="586526"/>
    <lineage>
        <taxon>Eukaryota</taxon>
        <taxon>Viridiplantae</taxon>
        <taxon>Streptophyta</taxon>
        <taxon>Embryophyta</taxon>
        <taxon>Tracheophyta</taxon>
        <taxon>Spermatophyta</taxon>
        <taxon>Magnoliopsida</taxon>
        <taxon>eudicotyledons</taxon>
        <taxon>Gunneridae</taxon>
        <taxon>Pentapetalae</taxon>
        <taxon>rosids</taxon>
        <taxon>malvids</taxon>
        <taxon>Brassicales</taxon>
        <taxon>Brassicaceae</taxon>
        <taxon>Arabideae</taxon>
        <taxon>Arabis</taxon>
    </lineage>
</organism>
<dbReference type="PANTHER" id="PTHR33103">
    <property type="entry name" value="OS01G0153900 PROTEIN"/>
    <property type="match status" value="1"/>
</dbReference>
<dbReference type="Pfam" id="PF05056">
    <property type="entry name" value="DUF674"/>
    <property type="match status" value="2"/>
</dbReference>
<proteinExistence type="predicted"/>
<evidence type="ECO:0008006" key="3">
    <source>
        <dbReference type="Google" id="ProtNLM"/>
    </source>
</evidence>
<dbReference type="EMBL" id="CABITT030000008">
    <property type="protein sequence ID" value="VVB12884.1"/>
    <property type="molecule type" value="Genomic_DNA"/>
</dbReference>
<name>A0A565CH20_9BRAS</name>
<sequence>MAKISVEPKFTLRLIVDEEKKKVVLAEACRDFVDVLFSLLTLPMGTIIRLLKIHRKSEIGCFTNLYKSVVDMSIDDFETETCKQMLLYPRSVREVQCNRLKVNINPTQDIKCFQCSRYCSFFSNFSTSRCRCGALTSKEIQLENEELLAGQTDDANGVFVNGRCSFIITDDLKVAVIITDDFKMQLPSIITQQPPVYYRYRLYSSNQVEYGLTTNGNRTTNYHKDGIVKVNLMDPKSSGKDQSRRCYGFLKKATKFTVLDDLTITSMNSCSTVCLLKKLQSHADNLEVQVISITKTEALNLLRASLVTSSALSTALWSLIAKKPKEETDLCNPVSKKLKEVT</sequence>
<reference evidence="1" key="1">
    <citation type="submission" date="2019-07" db="EMBL/GenBank/DDBJ databases">
        <authorList>
            <person name="Dittberner H."/>
        </authorList>
    </citation>
    <scope>NUCLEOTIDE SEQUENCE [LARGE SCALE GENOMIC DNA]</scope>
</reference>
<dbReference type="Proteomes" id="UP000489600">
    <property type="component" value="Unassembled WGS sequence"/>
</dbReference>
<evidence type="ECO:0000313" key="1">
    <source>
        <dbReference type="EMBL" id="VVB12884.1"/>
    </source>
</evidence>
<dbReference type="InterPro" id="IPR007750">
    <property type="entry name" value="DUF674"/>
</dbReference>
<keyword evidence="2" id="KW-1185">Reference proteome</keyword>
<protein>
    <recommendedName>
        <fullName evidence="3">DUF674 family protein</fullName>
    </recommendedName>
</protein>
<comment type="caution">
    <text evidence="1">The sequence shown here is derived from an EMBL/GenBank/DDBJ whole genome shotgun (WGS) entry which is preliminary data.</text>
</comment>
<dbReference type="PANTHER" id="PTHR33103:SF27">
    <property type="entry name" value="OS04G0594700 PROTEIN"/>
    <property type="match status" value="1"/>
</dbReference>
<gene>
    <name evidence="1" type="ORF">ANE_LOCUS23328</name>
</gene>
<dbReference type="AlphaFoldDB" id="A0A565CH20"/>
<accession>A0A565CH20</accession>
<evidence type="ECO:0000313" key="2">
    <source>
        <dbReference type="Proteomes" id="UP000489600"/>
    </source>
</evidence>
<dbReference type="OrthoDB" id="2014278at2759"/>